<proteinExistence type="predicted"/>
<dbReference type="PROSITE" id="PS51257">
    <property type="entry name" value="PROKAR_LIPOPROTEIN"/>
    <property type="match status" value="1"/>
</dbReference>
<organism evidence="1">
    <name type="scientific">marine sediment metagenome</name>
    <dbReference type="NCBI Taxonomy" id="412755"/>
    <lineage>
        <taxon>unclassified sequences</taxon>
        <taxon>metagenomes</taxon>
        <taxon>ecological metagenomes</taxon>
    </lineage>
</organism>
<protein>
    <submittedName>
        <fullName evidence="1">Uncharacterized protein</fullName>
    </submittedName>
</protein>
<gene>
    <name evidence="1" type="ORF">S06H3_28775</name>
</gene>
<evidence type="ECO:0000313" key="1">
    <source>
        <dbReference type="EMBL" id="GAI31092.1"/>
    </source>
</evidence>
<comment type="caution">
    <text evidence="1">The sequence shown here is derived from an EMBL/GenBank/DDBJ whole genome shotgun (WGS) entry which is preliminary data.</text>
</comment>
<dbReference type="EMBL" id="BARV01016817">
    <property type="protein sequence ID" value="GAI31092.1"/>
    <property type="molecule type" value="Genomic_DNA"/>
</dbReference>
<reference evidence="1" key="1">
    <citation type="journal article" date="2014" name="Front. Microbiol.">
        <title>High frequency of phylogenetically diverse reductive dehalogenase-homologous genes in deep subseafloor sedimentary metagenomes.</title>
        <authorList>
            <person name="Kawai M."/>
            <person name="Futagami T."/>
            <person name="Toyoda A."/>
            <person name="Takaki Y."/>
            <person name="Nishi S."/>
            <person name="Hori S."/>
            <person name="Arai W."/>
            <person name="Tsubouchi T."/>
            <person name="Morono Y."/>
            <person name="Uchiyama I."/>
            <person name="Ito T."/>
            <person name="Fujiyama A."/>
            <person name="Inagaki F."/>
            <person name="Takami H."/>
        </authorList>
    </citation>
    <scope>NUCLEOTIDE SEQUENCE</scope>
    <source>
        <strain evidence="1">Expedition CK06-06</strain>
    </source>
</reference>
<sequence length="170" mass="19854">MKKLIFLIIILTGIIGCEKDKQERNPNDIHIRQGFTDWGDGQIREYKFKDVAESVGYLTMFPIENISQKLPNEVLENWNIEYWIYTSIDDAELAMVERLDMSSLFVHNTIDYPLPQGQIGDNCWYQLSVGAIQFLRNNVFVFITPEIYYSSVDTTIAEWLAREIDKSIME</sequence>
<feature type="non-terminal residue" evidence="1">
    <location>
        <position position="170"/>
    </location>
</feature>
<accession>X1MHH7</accession>
<dbReference type="AlphaFoldDB" id="X1MHH7"/>
<name>X1MHH7_9ZZZZ</name>